<feature type="chain" id="PRO_5030823721" evidence="1">
    <location>
        <begin position="17"/>
        <end position="135"/>
    </location>
</feature>
<accession>A0A7S4KX08</accession>
<dbReference type="EMBL" id="HBKR01019088">
    <property type="protein sequence ID" value="CAE2307976.1"/>
    <property type="molecule type" value="Transcribed_RNA"/>
</dbReference>
<protein>
    <submittedName>
        <fullName evidence="2">Uncharacterized protein</fullName>
    </submittedName>
</protein>
<evidence type="ECO:0000313" key="2">
    <source>
        <dbReference type="EMBL" id="CAE2307976.1"/>
    </source>
</evidence>
<dbReference type="AlphaFoldDB" id="A0A7S4KX08"/>
<organism evidence="2">
    <name type="scientific">Paramoeba aestuarina</name>
    <dbReference type="NCBI Taxonomy" id="180227"/>
    <lineage>
        <taxon>Eukaryota</taxon>
        <taxon>Amoebozoa</taxon>
        <taxon>Discosea</taxon>
        <taxon>Flabellinia</taxon>
        <taxon>Dactylopodida</taxon>
        <taxon>Paramoebidae</taxon>
        <taxon>Paramoeba</taxon>
    </lineage>
</organism>
<keyword evidence="1" id="KW-0732">Signal</keyword>
<feature type="signal peptide" evidence="1">
    <location>
        <begin position="1"/>
        <end position="16"/>
    </location>
</feature>
<gene>
    <name evidence="2" type="ORF">NAES01612_LOCUS12516</name>
</gene>
<sequence>MKVLALLVVFVGLCYSQTLQSSHYCSNGRDCCRKFTKCLDVLIGPDDLGSATTAFDCPVPKCRMGYEYDPASSTCIKYDQSLVTDMLSNSYTIATHTPYTTLDGCRQDYAAGGAMHCFEGYWSAYRGCFNAMSLR</sequence>
<name>A0A7S4KX08_9EUKA</name>
<reference evidence="2" key="1">
    <citation type="submission" date="2021-01" db="EMBL/GenBank/DDBJ databases">
        <authorList>
            <person name="Corre E."/>
            <person name="Pelletier E."/>
            <person name="Niang G."/>
            <person name="Scheremetjew M."/>
            <person name="Finn R."/>
            <person name="Kale V."/>
            <person name="Holt S."/>
            <person name="Cochrane G."/>
            <person name="Meng A."/>
            <person name="Brown T."/>
            <person name="Cohen L."/>
        </authorList>
    </citation>
    <scope>NUCLEOTIDE SEQUENCE</scope>
    <source>
        <strain evidence="2">SoJaBio B1-5/56/2</strain>
    </source>
</reference>
<evidence type="ECO:0000256" key="1">
    <source>
        <dbReference type="SAM" id="SignalP"/>
    </source>
</evidence>
<proteinExistence type="predicted"/>